<evidence type="ECO:0000313" key="1">
    <source>
        <dbReference type="EMBL" id="MQL93043.1"/>
    </source>
</evidence>
<dbReference type="Proteomes" id="UP000652761">
    <property type="component" value="Unassembled WGS sequence"/>
</dbReference>
<protein>
    <submittedName>
        <fullName evidence="1">Uncharacterized protein</fullName>
    </submittedName>
</protein>
<evidence type="ECO:0000313" key="2">
    <source>
        <dbReference type="Proteomes" id="UP000652761"/>
    </source>
</evidence>
<dbReference type="EMBL" id="NMUH01001512">
    <property type="protein sequence ID" value="MQL93043.1"/>
    <property type="molecule type" value="Genomic_DNA"/>
</dbReference>
<dbReference type="AlphaFoldDB" id="A0A843VL85"/>
<proteinExistence type="predicted"/>
<name>A0A843VL85_COLES</name>
<gene>
    <name evidence="1" type="ORF">Taro_025690</name>
</gene>
<comment type="caution">
    <text evidence="1">The sequence shown here is derived from an EMBL/GenBank/DDBJ whole genome shotgun (WGS) entry which is preliminary data.</text>
</comment>
<accession>A0A843VL85</accession>
<sequence>MSPLWTLTYPAAASLLFTTRRVNYNTLEPTRSSSLSRARRLHATVEQSLAFHARNKRERIFSDIRYLLYCPTLY</sequence>
<reference evidence="1" key="1">
    <citation type="submission" date="2017-07" db="EMBL/GenBank/DDBJ databases">
        <title>Taro Niue Genome Assembly and Annotation.</title>
        <authorList>
            <person name="Atibalentja N."/>
            <person name="Keating K."/>
            <person name="Fields C.J."/>
        </authorList>
    </citation>
    <scope>NUCLEOTIDE SEQUENCE</scope>
    <source>
        <strain evidence="1">Niue_2</strain>
        <tissue evidence="1">Leaf</tissue>
    </source>
</reference>
<keyword evidence="2" id="KW-1185">Reference proteome</keyword>
<organism evidence="1 2">
    <name type="scientific">Colocasia esculenta</name>
    <name type="common">Wild taro</name>
    <name type="synonym">Arum esculentum</name>
    <dbReference type="NCBI Taxonomy" id="4460"/>
    <lineage>
        <taxon>Eukaryota</taxon>
        <taxon>Viridiplantae</taxon>
        <taxon>Streptophyta</taxon>
        <taxon>Embryophyta</taxon>
        <taxon>Tracheophyta</taxon>
        <taxon>Spermatophyta</taxon>
        <taxon>Magnoliopsida</taxon>
        <taxon>Liliopsida</taxon>
        <taxon>Araceae</taxon>
        <taxon>Aroideae</taxon>
        <taxon>Colocasieae</taxon>
        <taxon>Colocasia</taxon>
    </lineage>
</organism>